<organism evidence="8">
    <name type="scientific">Fopius arisanus</name>
    <dbReference type="NCBI Taxonomy" id="64838"/>
    <lineage>
        <taxon>Eukaryota</taxon>
        <taxon>Metazoa</taxon>
        <taxon>Ecdysozoa</taxon>
        <taxon>Arthropoda</taxon>
        <taxon>Hexapoda</taxon>
        <taxon>Insecta</taxon>
        <taxon>Pterygota</taxon>
        <taxon>Neoptera</taxon>
        <taxon>Endopterygota</taxon>
        <taxon>Hymenoptera</taxon>
        <taxon>Apocrita</taxon>
        <taxon>Ichneumonoidea</taxon>
        <taxon>Braconidae</taxon>
        <taxon>Opiinae</taxon>
        <taxon>Fopius</taxon>
    </lineage>
</organism>
<keyword evidence="3" id="KW-0804">Transcription</keyword>
<proteinExistence type="predicted"/>
<feature type="compositionally biased region" description="Polar residues" evidence="6">
    <location>
        <begin position="262"/>
        <end position="273"/>
    </location>
</feature>
<evidence type="ECO:0000256" key="4">
    <source>
        <dbReference type="ARBA" id="ARBA00023242"/>
    </source>
</evidence>
<feature type="region of interest" description="Disordered" evidence="6">
    <location>
        <begin position="113"/>
        <end position="138"/>
    </location>
</feature>
<dbReference type="GO" id="GO:0003700">
    <property type="term" value="F:DNA-binding transcription factor activity"/>
    <property type="evidence" value="ECO:0007669"/>
    <property type="project" value="InterPro"/>
</dbReference>
<accession>A0A0C9QN21</accession>
<keyword evidence="4" id="KW-0539">Nucleus</keyword>
<dbReference type="InterPro" id="IPR004827">
    <property type="entry name" value="bZIP"/>
</dbReference>
<dbReference type="PROSITE" id="PS50217">
    <property type="entry name" value="BZIP"/>
    <property type="match status" value="1"/>
</dbReference>
<feature type="compositionally biased region" description="Polar residues" evidence="6">
    <location>
        <begin position="119"/>
        <end position="130"/>
    </location>
</feature>
<feature type="domain" description="BZIP" evidence="7">
    <location>
        <begin position="283"/>
        <end position="346"/>
    </location>
</feature>
<evidence type="ECO:0000259" key="7">
    <source>
        <dbReference type="PROSITE" id="PS50217"/>
    </source>
</evidence>
<evidence type="ECO:0000256" key="6">
    <source>
        <dbReference type="SAM" id="MobiDB-lite"/>
    </source>
</evidence>
<name>A0A0C9QN21_9HYME</name>
<dbReference type="SUPFAM" id="SSF57959">
    <property type="entry name" value="Leucine zipper domain"/>
    <property type="match status" value="1"/>
</dbReference>
<feature type="region of interest" description="Disordered" evidence="6">
    <location>
        <begin position="382"/>
        <end position="402"/>
    </location>
</feature>
<dbReference type="Gene3D" id="1.20.5.170">
    <property type="match status" value="1"/>
</dbReference>
<keyword evidence="5" id="KW-0175">Coiled coil</keyword>
<reference evidence="8" key="1">
    <citation type="submission" date="2015-01" db="EMBL/GenBank/DDBJ databases">
        <title>Transcriptome Assembly of Fopius arisanus.</title>
        <authorList>
            <person name="Geib S."/>
        </authorList>
    </citation>
    <scope>NUCLEOTIDE SEQUENCE</scope>
</reference>
<feature type="compositionally biased region" description="Basic and acidic residues" evidence="6">
    <location>
        <begin position="275"/>
        <end position="288"/>
    </location>
</feature>
<evidence type="ECO:0000313" key="8">
    <source>
        <dbReference type="EMBL" id="JAG71824.1"/>
    </source>
</evidence>
<dbReference type="InterPro" id="IPR051027">
    <property type="entry name" value="bZIP_transcription_factors"/>
</dbReference>
<protein>
    <submittedName>
        <fullName evidence="8">ATF2_1 protein</fullName>
    </submittedName>
</protein>
<dbReference type="InterPro" id="IPR046347">
    <property type="entry name" value="bZIP_sf"/>
</dbReference>
<gene>
    <name evidence="8" type="primary">ATF2_1</name>
    <name evidence="8" type="ORF">g.18276</name>
</gene>
<dbReference type="PANTHER" id="PTHR19304">
    <property type="entry name" value="CYCLIC-AMP RESPONSE ELEMENT BINDING PROTEIN"/>
    <property type="match status" value="1"/>
</dbReference>
<evidence type="ECO:0000256" key="3">
    <source>
        <dbReference type="ARBA" id="ARBA00023163"/>
    </source>
</evidence>
<evidence type="ECO:0000256" key="2">
    <source>
        <dbReference type="ARBA" id="ARBA00023015"/>
    </source>
</evidence>
<dbReference type="CDD" id="cd14687">
    <property type="entry name" value="bZIP_ATF2"/>
    <property type="match status" value="1"/>
</dbReference>
<sequence>MDITSLNDQLLRSIERYIVQSFTNEDHLTVHKKKHDMILNFGTNKTGVFVADQTPTPTRFIRNCEEMGLFQDLQNVNPFDETFRRAVESGKLGSLPESEMVQSDDTLHTPQVFPHIENDQSSGSRKLSSDTPDDPCELQKNIVDTTTITKTTETVVIEEADTSVTSVLTTASNSLSINREELQLILKMDDGKLMPLSAIPACGSNSVSGITTQPVEPQTIVIKTDSPVKCPQTAESKKERLSLAKMKLKQVLIKNEFSAEQNPNLEESTNFTPKAQKEKPQDPHKKQDILARNRASSMRARAKRKQWIEQLEKSMQNVNELNTVLQLEIKSLRSEVAKLKTLLLAHKDCPVTKAMDKDIILEAQMVSVPHFLEVPPSDLSTPVFSEKRKSSNDCPKSAKRRPSVLHQKQSILLPKFEDKNVPICVTKLVHGPSQPLKIVELDKRANKSILILQNSSLRRAQCLNSRQIVQVDQRFQLMNVASKSTGA</sequence>
<evidence type="ECO:0000256" key="1">
    <source>
        <dbReference type="ARBA" id="ARBA00004123"/>
    </source>
</evidence>
<dbReference type="Pfam" id="PF00170">
    <property type="entry name" value="bZIP_1"/>
    <property type="match status" value="1"/>
</dbReference>
<dbReference type="GO" id="GO:0005634">
    <property type="term" value="C:nucleus"/>
    <property type="evidence" value="ECO:0007669"/>
    <property type="project" value="UniProtKB-SubCell"/>
</dbReference>
<comment type="subcellular location">
    <subcellularLocation>
        <location evidence="1">Nucleus</location>
    </subcellularLocation>
</comment>
<dbReference type="AlphaFoldDB" id="A0A0C9QN21"/>
<feature type="coiled-coil region" evidence="5">
    <location>
        <begin position="308"/>
        <end position="342"/>
    </location>
</feature>
<dbReference type="SMART" id="SM00338">
    <property type="entry name" value="BRLZ"/>
    <property type="match status" value="1"/>
</dbReference>
<dbReference type="EMBL" id="GBYB01002057">
    <property type="protein sequence ID" value="JAG71824.1"/>
    <property type="molecule type" value="Transcribed_RNA"/>
</dbReference>
<evidence type="ECO:0000256" key="5">
    <source>
        <dbReference type="SAM" id="Coils"/>
    </source>
</evidence>
<keyword evidence="2" id="KW-0805">Transcription regulation</keyword>
<feature type="region of interest" description="Disordered" evidence="6">
    <location>
        <begin position="262"/>
        <end position="288"/>
    </location>
</feature>